<dbReference type="SUPFAM" id="SSF81383">
    <property type="entry name" value="F-box domain"/>
    <property type="match status" value="1"/>
</dbReference>
<evidence type="ECO:0000259" key="2">
    <source>
        <dbReference type="PROSITE" id="PS50181"/>
    </source>
</evidence>
<reference evidence="3" key="1">
    <citation type="journal article" date="2020" name="Fungal Divers.">
        <title>Resolving the Mortierellaceae phylogeny through synthesis of multi-gene phylogenetics and phylogenomics.</title>
        <authorList>
            <person name="Vandepol N."/>
            <person name="Liber J."/>
            <person name="Desiro A."/>
            <person name="Na H."/>
            <person name="Kennedy M."/>
            <person name="Barry K."/>
            <person name="Grigoriev I.V."/>
            <person name="Miller A.N."/>
            <person name="O'Donnell K."/>
            <person name="Stajich J.E."/>
            <person name="Bonito G."/>
        </authorList>
    </citation>
    <scope>NUCLEOTIDE SEQUENCE</scope>
    <source>
        <strain evidence="3">REB-010B</strain>
    </source>
</reference>
<dbReference type="InterPro" id="IPR036770">
    <property type="entry name" value="Ankyrin_rpt-contain_sf"/>
</dbReference>
<feature type="region of interest" description="Disordered" evidence="1">
    <location>
        <begin position="183"/>
        <end position="227"/>
    </location>
</feature>
<dbReference type="SUPFAM" id="SSF48403">
    <property type="entry name" value="Ankyrin repeat"/>
    <property type="match status" value="1"/>
</dbReference>
<dbReference type="AlphaFoldDB" id="A0A9P6UZT7"/>
<feature type="compositionally biased region" description="Polar residues" evidence="1">
    <location>
        <begin position="206"/>
        <end position="215"/>
    </location>
</feature>
<comment type="caution">
    <text evidence="3">The sequence shown here is derived from an EMBL/GenBank/DDBJ whole genome shotgun (WGS) entry which is preliminary data.</text>
</comment>
<feature type="compositionally biased region" description="Polar residues" evidence="1">
    <location>
        <begin position="188"/>
        <end position="197"/>
    </location>
</feature>
<protein>
    <recommendedName>
        <fullName evidence="2">F-box domain-containing protein</fullName>
    </recommendedName>
</protein>
<keyword evidence="4" id="KW-1185">Reference proteome</keyword>
<dbReference type="InterPro" id="IPR036047">
    <property type="entry name" value="F-box-like_dom_sf"/>
</dbReference>
<dbReference type="Pfam" id="PF12937">
    <property type="entry name" value="F-box-like"/>
    <property type="match status" value="1"/>
</dbReference>
<accession>A0A9P6UZT7</accession>
<proteinExistence type="predicted"/>
<feature type="region of interest" description="Disordered" evidence="1">
    <location>
        <begin position="595"/>
        <end position="681"/>
    </location>
</feature>
<feature type="region of interest" description="Disordered" evidence="1">
    <location>
        <begin position="477"/>
        <end position="520"/>
    </location>
</feature>
<dbReference type="EMBL" id="JAAAIP010000042">
    <property type="protein sequence ID" value="KAG0328087.1"/>
    <property type="molecule type" value="Genomic_DNA"/>
</dbReference>
<gene>
    <name evidence="3" type="ORF">BGZ99_006260</name>
</gene>
<dbReference type="InterPro" id="IPR001810">
    <property type="entry name" value="F-box_dom"/>
</dbReference>
<dbReference type="CDD" id="cd09917">
    <property type="entry name" value="F-box_SF"/>
    <property type="match status" value="1"/>
</dbReference>
<evidence type="ECO:0000313" key="3">
    <source>
        <dbReference type="EMBL" id="KAG0328087.1"/>
    </source>
</evidence>
<organism evidence="3 4">
    <name type="scientific">Dissophora globulifera</name>
    <dbReference type="NCBI Taxonomy" id="979702"/>
    <lineage>
        <taxon>Eukaryota</taxon>
        <taxon>Fungi</taxon>
        <taxon>Fungi incertae sedis</taxon>
        <taxon>Mucoromycota</taxon>
        <taxon>Mortierellomycotina</taxon>
        <taxon>Mortierellomycetes</taxon>
        <taxon>Mortierellales</taxon>
        <taxon>Mortierellaceae</taxon>
        <taxon>Dissophora</taxon>
    </lineage>
</organism>
<feature type="domain" description="F-box" evidence="2">
    <location>
        <begin position="54"/>
        <end position="90"/>
    </location>
</feature>
<dbReference type="Proteomes" id="UP000738325">
    <property type="component" value="Unassembled WGS sequence"/>
</dbReference>
<evidence type="ECO:0000313" key="4">
    <source>
        <dbReference type="Proteomes" id="UP000738325"/>
    </source>
</evidence>
<dbReference type="OrthoDB" id="3871491at2759"/>
<dbReference type="Gene3D" id="1.20.1280.50">
    <property type="match status" value="1"/>
</dbReference>
<dbReference type="SMART" id="SM00256">
    <property type="entry name" value="FBOX"/>
    <property type="match status" value="1"/>
</dbReference>
<feature type="compositionally biased region" description="Low complexity" evidence="1">
    <location>
        <begin position="620"/>
        <end position="681"/>
    </location>
</feature>
<evidence type="ECO:0000256" key="1">
    <source>
        <dbReference type="SAM" id="MobiDB-lite"/>
    </source>
</evidence>
<name>A0A9P6UZT7_9FUNG</name>
<sequence>MLKYVKEGALDLLALTLPSSLLESIRQVSEDDFLTPPMDTILLQNDNSCHPPSVSTAIHLPYEILTVIFQFLPASDLFSVVAVNRLWRQIALLETKQIDLSECFPVDCLGLEDEPYSDFAFVFNLFSMFPLISGLVVKDRYMRDRDMRVVTAGILAGKMAFTTAAGPPVGTVAYRQAQSAVAERRRQLSGQHQQQLPESAHGNHGSDPSANSSTVPKPAKPTHKLMRGTIKEEIREFSRSVGTYALIPQTRNTLRKKILERLEYNIEHREIQQYCWMVDSGIDPATLYSSEAVSSPFTLVSSMPATSQQSSDKKRYPLVPMTHYRFQDCCFANDWGAAMDVNKLPMIGLAAAISGQGLVVDLEGSYGAPSKSIKTMLGFCFGAHCVISLDLNFRHTHMELEHVAELLSENPILNKIDIVDSPAYHELIRLPALRGLGAVLERMQCVCLDLEERSLEESVGTARLLLLDLESAVEQEEARREEKHRKATVAQESAIEDDSDTNSAVPPPFILHSRPLDDPQQPIESLSRQLVFPEGTSKVDKVRTATVLLKGVMHHGLTGLINTRDRTSGQSLLHALAWRRSYSSLVAHIRNSLQAGSSDLPTPPSHQHHFQQQYRRLESESLYSTSLPPPSMLSTSSTRFLSSSPPVSSSSWNTHHASISTIESASTEEPTPASDGTSASTTSIGLSSLISISALPAALTSALSFRRLSLPATLWIPEDSEDIGVGGGSLPTPDVDETEDDDPLVNAGIRIEALDIEEGPQDPSTNFPSQSNVSPIAQPVVTIPEQHPVAIALRMARTLLQLNANPNVFNKDGRSAVVCASFTGFQPMEALLIEHGGYSKELIRIRETM</sequence>
<dbReference type="PROSITE" id="PS50181">
    <property type="entry name" value="FBOX"/>
    <property type="match status" value="1"/>
</dbReference>